<evidence type="ECO:0000313" key="1">
    <source>
        <dbReference type="EMBL" id="KAA8574041.1"/>
    </source>
</evidence>
<organism evidence="1 2">
    <name type="scientific">Monilinia fructicola</name>
    <name type="common">Brown rot fungus</name>
    <name type="synonym">Ciboria fructicola</name>
    <dbReference type="NCBI Taxonomy" id="38448"/>
    <lineage>
        <taxon>Eukaryota</taxon>
        <taxon>Fungi</taxon>
        <taxon>Dikarya</taxon>
        <taxon>Ascomycota</taxon>
        <taxon>Pezizomycotina</taxon>
        <taxon>Leotiomycetes</taxon>
        <taxon>Helotiales</taxon>
        <taxon>Sclerotiniaceae</taxon>
        <taxon>Monilinia</taxon>
    </lineage>
</organism>
<comment type="caution">
    <text evidence="1">The sequence shown here is derived from an EMBL/GenBank/DDBJ whole genome shotgun (WGS) entry which is preliminary data.</text>
</comment>
<gene>
    <name evidence="1" type="ORF">EYC84_005574</name>
</gene>
<keyword evidence="2" id="KW-1185">Reference proteome</keyword>
<protein>
    <submittedName>
        <fullName evidence="1">Uncharacterized protein</fullName>
    </submittedName>
</protein>
<dbReference type="EMBL" id="VICG01000003">
    <property type="protein sequence ID" value="KAA8574041.1"/>
    <property type="molecule type" value="Genomic_DNA"/>
</dbReference>
<name>A0A5M9JXS2_MONFR</name>
<sequence>MRARGVTNDSMDQEYPNCKLYKTLALVGSWSVGKEASCRVKGAWRGYFLFLESSIIQVALNNNLLSKI</sequence>
<accession>A0A5M9JXS2</accession>
<evidence type="ECO:0000313" key="2">
    <source>
        <dbReference type="Proteomes" id="UP000322873"/>
    </source>
</evidence>
<dbReference type="AlphaFoldDB" id="A0A5M9JXS2"/>
<dbReference type="Proteomes" id="UP000322873">
    <property type="component" value="Unassembled WGS sequence"/>
</dbReference>
<proteinExistence type="predicted"/>
<reference evidence="1 2" key="1">
    <citation type="submission" date="2019-06" db="EMBL/GenBank/DDBJ databases">
        <title>Genome Sequence of the Brown Rot Fungal Pathogen Monilinia fructicola.</title>
        <authorList>
            <person name="De Miccolis Angelini R.M."/>
            <person name="Landi L."/>
            <person name="Abate D."/>
            <person name="Pollastro S."/>
            <person name="Romanazzi G."/>
            <person name="Faretra F."/>
        </authorList>
    </citation>
    <scope>NUCLEOTIDE SEQUENCE [LARGE SCALE GENOMIC DNA]</scope>
    <source>
        <strain evidence="1 2">Mfrc123</strain>
    </source>
</reference>